<gene>
    <name evidence="2" type="ORF">GCM10011322_25360</name>
</gene>
<dbReference type="InterPro" id="IPR000182">
    <property type="entry name" value="GNAT_dom"/>
</dbReference>
<dbReference type="SUPFAM" id="SSF55729">
    <property type="entry name" value="Acyl-CoA N-acyltransferases (Nat)"/>
    <property type="match status" value="1"/>
</dbReference>
<dbReference type="Proteomes" id="UP000600449">
    <property type="component" value="Unassembled WGS sequence"/>
</dbReference>
<protein>
    <submittedName>
        <fullName evidence="2">GCN5 family acetyltransferase</fullName>
    </submittedName>
</protein>
<dbReference type="GO" id="GO:0016747">
    <property type="term" value="F:acyltransferase activity, transferring groups other than amino-acyl groups"/>
    <property type="evidence" value="ECO:0007669"/>
    <property type="project" value="InterPro"/>
</dbReference>
<dbReference type="InterPro" id="IPR016181">
    <property type="entry name" value="Acyl_CoA_acyltransferase"/>
</dbReference>
<dbReference type="CDD" id="cd04301">
    <property type="entry name" value="NAT_SF"/>
    <property type="match status" value="1"/>
</dbReference>
<dbReference type="PROSITE" id="PS51186">
    <property type="entry name" value="GNAT"/>
    <property type="match status" value="1"/>
</dbReference>
<proteinExistence type="predicted"/>
<name>A0A917Q9K2_9HYPH</name>
<evidence type="ECO:0000259" key="1">
    <source>
        <dbReference type="PROSITE" id="PS51186"/>
    </source>
</evidence>
<dbReference type="RefSeq" id="WP_188913494.1">
    <property type="nucleotide sequence ID" value="NZ_BMMF01000007.1"/>
</dbReference>
<evidence type="ECO:0000313" key="2">
    <source>
        <dbReference type="EMBL" id="GGK37237.1"/>
    </source>
</evidence>
<dbReference type="AlphaFoldDB" id="A0A917Q9K2"/>
<dbReference type="Gene3D" id="3.40.630.30">
    <property type="match status" value="1"/>
</dbReference>
<organism evidence="2 3">
    <name type="scientific">Salinarimonas ramus</name>
    <dbReference type="NCBI Taxonomy" id="690164"/>
    <lineage>
        <taxon>Bacteria</taxon>
        <taxon>Pseudomonadati</taxon>
        <taxon>Pseudomonadota</taxon>
        <taxon>Alphaproteobacteria</taxon>
        <taxon>Hyphomicrobiales</taxon>
        <taxon>Salinarimonadaceae</taxon>
        <taxon>Salinarimonas</taxon>
    </lineage>
</organism>
<feature type="domain" description="N-acetyltransferase" evidence="1">
    <location>
        <begin position="7"/>
        <end position="160"/>
    </location>
</feature>
<comment type="caution">
    <text evidence="2">The sequence shown here is derived from an EMBL/GenBank/DDBJ whole genome shotgun (WGS) entry which is preliminary data.</text>
</comment>
<dbReference type="EMBL" id="BMMF01000007">
    <property type="protein sequence ID" value="GGK37237.1"/>
    <property type="molecule type" value="Genomic_DNA"/>
</dbReference>
<keyword evidence="3" id="KW-1185">Reference proteome</keyword>
<evidence type="ECO:0000313" key="3">
    <source>
        <dbReference type="Proteomes" id="UP000600449"/>
    </source>
</evidence>
<dbReference type="Pfam" id="PF13673">
    <property type="entry name" value="Acetyltransf_10"/>
    <property type="match status" value="1"/>
</dbReference>
<accession>A0A917Q9K2</accession>
<reference evidence="2 3" key="1">
    <citation type="journal article" date="2014" name="Int. J. Syst. Evol. Microbiol.">
        <title>Complete genome sequence of Corynebacterium casei LMG S-19264T (=DSM 44701T), isolated from a smear-ripened cheese.</title>
        <authorList>
            <consortium name="US DOE Joint Genome Institute (JGI-PGF)"/>
            <person name="Walter F."/>
            <person name="Albersmeier A."/>
            <person name="Kalinowski J."/>
            <person name="Ruckert C."/>
        </authorList>
    </citation>
    <scope>NUCLEOTIDE SEQUENCE [LARGE SCALE GENOMIC DNA]</scope>
    <source>
        <strain evidence="2 3">CGMCC 1.9161</strain>
    </source>
</reference>
<dbReference type="PANTHER" id="PTHR43451">
    <property type="entry name" value="ACETYLTRANSFERASE (GNAT) FAMILY PROTEIN"/>
    <property type="match status" value="1"/>
</dbReference>
<sequence length="171" mass="18116">MTRTPPVALRPLLADDVVVCAQIFRDAIEALTGEDYDVGQQEAWASAADDLDAFGARLGKALTIVAVEDGEVVGFASLEGNETFDMLYVAPDASGRGVATTLSDAIEKLAGARGTKVLSVKASDTALPFFMDRGYEPRERATVHRAGQWLASTTMTKALEPPQTSGQGRPS</sequence>
<dbReference type="InterPro" id="IPR052564">
    <property type="entry name" value="N-acetyltrans/Recomb-assoc"/>
</dbReference>
<dbReference type="PANTHER" id="PTHR43451:SF1">
    <property type="entry name" value="ACETYLTRANSFERASE"/>
    <property type="match status" value="1"/>
</dbReference>